<feature type="region of interest" description="Disordered" evidence="1">
    <location>
        <begin position="108"/>
        <end position="144"/>
    </location>
</feature>
<feature type="region of interest" description="Disordered" evidence="1">
    <location>
        <begin position="1"/>
        <end position="94"/>
    </location>
</feature>
<proteinExistence type="predicted"/>
<dbReference type="EMBL" id="AUSU01002496">
    <property type="protein sequence ID" value="EPS68670.1"/>
    <property type="molecule type" value="Genomic_DNA"/>
</dbReference>
<keyword evidence="3" id="KW-1185">Reference proteome</keyword>
<comment type="caution">
    <text evidence="2">The sequence shown here is derived from an EMBL/GenBank/DDBJ whole genome shotgun (WGS) entry which is preliminary data.</text>
</comment>
<accession>S8CPJ4</accession>
<feature type="non-terminal residue" evidence="2">
    <location>
        <position position="255"/>
    </location>
</feature>
<feature type="compositionally biased region" description="Basic and acidic residues" evidence="1">
    <location>
        <begin position="47"/>
        <end position="58"/>
    </location>
</feature>
<evidence type="ECO:0000313" key="3">
    <source>
        <dbReference type="Proteomes" id="UP000015453"/>
    </source>
</evidence>
<dbReference type="Proteomes" id="UP000015453">
    <property type="component" value="Unassembled WGS sequence"/>
</dbReference>
<evidence type="ECO:0000313" key="2">
    <source>
        <dbReference type="EMBL" id="EPS68670.1"/>
    </source>
</evidence>
<gene>
    <name evidence="2" type="ORF">M569_06098</name>
</gene>
<organism evidence="2 3">
    <name type="scientific">Genlisea aurea</name>
    <dbReference type="NCBI Taxonomy" id="192259"/>
    <lineage>
        <taxon>Eukaryota</taxon>
        <taxon>Viridiplantae</taxon>
        <taxon>Streptophyta</taxon>
        <taxon>Embryophyta</taxon>
        <taxon>Tracheophyta</taxon>
        <taxon>Spermatophyta</taxon>
        <taxon>Magnoliopsida</taxon>
        <taxon>eudicotyledons</taxon>
        <taxon>Gunneridae</taxon>
        <taxon>Pentapetalae</taxon>
        <taxon>asterids</taxon>
        <taxon>lamiids</taxon>
        <taxon>Lamiales</taxon>
        <taxon>Lentibulariaceae</taxon>
        <taxon>Genlisea</taxon>
    </lineage>
</organism>
<protein>
    <submittedName>
        <fullName evidence="2">Uncharacterized protein</fullName>
    </submittedName>
</protein>
<evidence type="ECO:0000256" key="1">
    <source>
        <dbReference type="SAM" id="MobiDB-lite"/>
    </source>
</evidence>
<name>S8CPJ4_9LAMI</name>
<reference evidence="2 3" key="1">
    <citation type="journal article" date="2013" name="BMC Genomics">
        <title>The miniature genome of a carnivorous plant Genlisea aurea contains a low number of genes and short non-coding sequences.</title>
        <authorList>
            <person name="Leushkin E.V."/>
            <person name="Sutormin R.A."/>
            <person name="Nabieva E.R."/>
            <person name="Penin A.A."/>
            <person name="Kondrashov A.S."/>
            <person name="Logacheva M.D."/>
        </authorList>
    </citation>
    <scope>NUCLEOTIDE SEQUENCE [LARGE SCALE GENOMIC DNA]</scope>
</reference>
<dbReference type="AlphaFoldDB" id="S8CPJ4"/>
<sequence length="255" mass="26521">MVPAFSRGLSPTHKGASSPARGYIPTHVSKGTASKRRSSIHPSGRGTESKEKRPKGPRDSPGAPEFTGHPKARATEQASKHQHEHGHRAFNPGARACLFGGSGALTVAPGEGNRGGSPSRKESIPPSGFATGKPSDGGRGVTSMQVVSQPKKAKLGSKPRQASAFEMLDSPVLLSPVIASEGEPVENQVRKQERSVCEIDPVYWEGGVSCTGAPPPSLHPAPAKGASPFGLRGRLSGDFLKLQVGVGPHAQGKKM</sequence>